<dbReference type="GO" id="GO:0003723">
    <property type="term" value="F:RNA binding"/>
    <property type="evidence" value="ECO:0007669"/>
    <property type="project" value="InterPro"/>
</dbReference>
<dbReference type="InterPro" id="IPR041505">
    <property type="entry name" value="Dis3_CSD2"/>
</dbReference>
<dbReference type="InterPro" id="IPR012340">
    <property type="entry name" value="NA-bd_OB-fold"/>
</dbReference>
<dbReference type="OrthoDB" id="372421at2759"/>
<organism evidence="4">
    <name type="scientific">Lichtheimia ramosa</name>
    <dbReference type="NCBI Taxonomy" id="688394"/>
    <lineage>
        <taxon>Eukaryota</taxon>
        <taxon>Fungi</taxon>
        <taxon>Fungi incertae sedis</taxon>
        <taxon>Mucoromycota</taxon>
        <taxon>Mucoromycotina</taxon>
        <taxon>Mucoromycetes</taxon>
        <taxon>Mucorales</taxon>
        <taxon>Lichtheimiaceae</taxon>
        <taxon>Lichtheimia</taxon>
    </lineage>
</organism>
<evidence type="ECO:0000256" key="1">
    <source>
        <dbReference type="ARBA" id="ARBA00005785"/>
    </source>
</evidence>
<dbReference type="SMART" id="SM00955">
    <property type="entry name" value="RNB"/>
    <property type="match status" value="1"/>
</dbReference>
<feature type="region of interest" description="Disordered" evidence="2">
    <location>
        <begin position="271"/>
        <end position="302"/>
    </location>
</feature>
<dbReference type="EMBL" id="LK023319">
    <property type="protein sequence ID" value="CDS06161.1"/>
    <property type="molecule type" value="Genomic_DNA"/>
</dbReference>
<dbReference type="AlphaFoldDB" id="A0A077WEV6"/>
<dbReference type="GO" id="GO:0006402">
    <property type="term" value="P:mRNA catabolic process"/>
    <property type="evidence" value="ECO:0007669"/>
    <property type="project" value="TreeGrafter"/>
</dbReference>
<sequence length="1201" mass="135574">MDILDMEGQTAPESTRGLFDPPQEPKSSSRKCWSDDKRHSALELSNAFNEDPTSHPRSKSATFTVRPSLHQHRSALHTVSEEGDGTAGGRYGKRLDDPISLQRKHRSSALFNNFPMGSMGQMDSQDPEDDDDDDAAAAYSRADVLAEAEAKLTGVYPNRGRPTQQQQQSLVLTEGYDRRRYKADDLYQDPQQQQHQQALFALQKQQKYNRRLSEPSTRPSYYRHSSDVDHYDSQQRRSLSNYSHQNKRTSLQWAPSHYDDEYSLDYRRAAATAAAPPPPAGKSGGLTLDLSRSNRRSSHNYGVDWRASNASMVSARSPTSNRSSCAWVPFTPTNVTFPREDQQLPQQQQRRALFVAHLPFSALVPLLKKHQLVSGILRVNKRNRSDAYVFCEELNADIYICGSRDRNRALEGDVVAIKLVEVEKVIREKQEKEQAKVMRNNGQPIVRKPDEEDEKEIMFGGEEDVDKVKPKYCGVVVAILERPQTQVFSGTLGLTRPSNKRSNNRNDNNDDDDSHSVRSDASPRIVWFKPTDKRVPLIAIPVEQAPQGFLECSQQFENRLFLGSIKRWPITSLHPFGVLESELGHVTDLIVQSRAILADNNFSFEPFSDPIMRSLPPTPWSLTDDMIHSRLDLRAIRSITIAGDGALDNALSIQRKTDNLYEVGFHVADLSVFVKPHSPLDKEAKARAAALYLYESAPLWPEQLLDECVNFVPRSARQNGYRLAFSVVWKLDQYGKVIDIWYGRTVIESHGILTTSQLQDILDGNGVPDHISIGDHEKPEWEDDINMLYSLSQSLKQTRRRDGALFLSKQKINIDINQDGSPKKISLASRFPAEDILDEFRILVNTGVAQKISSHFPDHALLQSQAPPNERKLRELARYLRGLGYTIDPSSAQNLQQTVDGIENEAAKTVITTLALKTMYPSKFFCTGKFDINRYYHYNLNAPLYTQFTSPTRCYADLIVHRQMEAVLAGEKRFYLESEIIQKIARHCNVKGLAAENAREQSQHLFMSRYLIKLGSTASTHEAIVVGVQDQAFDVIVPDMDLERRIHVINLPLETHKYSPADGVLHLFWKTGVATADTMAEQADAMAELEEEEEEDVQLSPTISAPPSTTADHLASDAVHELSIKSVSSPPSAEQPFKRRPRSMSLRVVEGENPWTSQQECTIPGESRQVIRPFDYIRVVITSDPDRSPPLIRVLAANPFV</sequence>
<dbReference type="Pfam" id="PF17877">
    <property type="entry name" value="Dis3l2_C_term"/>
    <property type="match status" value="1"/>
</dbReference>
<proteinExistence type="inferred from homology"/>
<name>A0A077WEV6_9FUNG</name>
<dbReference type="PANTHER" id="PTHR23355:SF9">
    <property type="entry name" value="DIS3-LIKE EXONUCLEASE 2"/>
    <property type="match status" value="1"/>
</dbReference>
<feature type="region of interest" description="Disordered" evidence="2">
    <location>
        <begin position="206"/>
        <end position="249"/>
    </location>
</feature>
<feature type="compositionally biased region" description="Polar residues" evidence="2">
    <location>
        <begin position="236"/>
        <end position="249"/>
    </location>
</feature>
<protein>
    <recommendedName>
        <fullName evidence="3">RNB domain-containing protein</fullName>
    </recommendedName>
</protein>
<gene>
    <name evidence="4" type="ORF">LRAMOSA08689</name>
</gene>
<dbReference type="Gene3D" id="2.40.50.140">
    <property type="entry name" value="Nucleic acid-binding proteins"/>
    <property type="match status" value="1"/>
</dbReference>
<comment type="similarity">
    <text evidence="1">Belongs to the RNR ribonuclease family.</text>
</comment>
<accession>A0A077WEV6</accession>
<dbReference type="InterPro" id="IPR041093">
    <property type="entry name" value="Dis3l2-like_C"/>
</dbReference>
<dbReference type="GO" id="GO:0000932">
    <property type="term" value="C:P-body"/>
    <property type="evidence" value="ECO:0007669"/>
    <property type="project" value="TreeGrafter"/>
</dbReference>
<dbReference type="Pfam" id="PF00773">
    <property type="entry name" value="RNB"/>
    <property type="match status" value="1"/>
</dbReference>
<dbReference type="InterPro" id="IPR001900">
    <property type="entry name" value="RNase_II/R"/>
</dbReference>
<dbReference type="Pfam" id="PF17849">
    <property type="entry name" value="OB_Dis3"/>
    <property type="match status" value="1"/>
</dbReference>
<feature type="region of interest" description="Disordered" evidence="2">
    <location>
        <begin position="490"/>
        <end position="519"/>
    </location>
</feature>
<reference evidence="4" key="1">
    <citation type="journal article" date="2014" name="Genome Announc.">
        <title>De novo whole-genome sequence and genome annotation of Lichtheimia ramosa.</title>
        <authorList>
            <person name="Linde J."/>
            <person name="Schwartze V."/>
            <person name="Binder U."/>
            <person name="Lass-Florl C."/>
            <person name="Voigt K."/>
            <person name="Horn F."/>
        </authorList>
    </citation>
    <scope>NUCLEOTIDE SEQUENCE</scope>
    <source>
        <strain evidence="4">JMRC FSU:6197</strain>
    </source>
</reference>
<dbReference type="FunFam" id="2.40.50.700:FF:000002">
    <property type="entry name" value="Cell wall biogenesis protein"/>
    <property type="match status" value="1"/>
</dbReference>
<evidence type="ECO:0000259" key="3">
    <source>
        <dbReference type="SMART" id="SM00955"/>
    </source>
</evidence>
<dbReference type="GO" id="GO:0000175">
    <property type="term" value="F:3'-5'-RNA exonuclease activity"/>
    <property type="evidence" value="ECO:0007669"/>
    <property type="project" value="TreeGrafter"/>
</dbReference>
<evidence type="ECO:0000256" key="2">
    <source>
        <dbReference type="SAM" id="MobiDB-lite"/>
    </source>
</evidence>
<dbReference type="Gene3D" id="2.40.50.700">
    <property type="match status" value="1"/>
</dbReference>
<feature type="region of interest" description="Disordered" evidence="2">
    <location>
        <begin position="1"/>
        <end position="135"/>
    </location>
</feature>
<feature type="compositionally biased region" description="Acidic residues" evidence="2">
    <location>
        <begin position="1087"/>
        <end position="1097"/>
    </location>
</feature>
<feature type="compositionally biased region" description="Polar residues" evidence="2">
    <location>
        <begin position="1100"/>
        <end position="1111"/>
    </location>
</feature>
<dbReference type="PANTHER" id="PTHR23355">
    <property type="entry name" value="RIBONUCLEASE"/>
    <property type="match status" value="1"/>
</dbReference>
<feature type="region of interest" description="Disordered" evidence="2">
    <location>
        <begin position="1086"/>
        <end position="1111"/>
    </location>
</feature>
<dbReference type="Gene3D" id="2.40.50.690">
    <property type="match status" value="1"/>
</dbReference>
<dbReference type="InterPro" id="IPR050180">
    <property type="entry name" value="RNR_Ribonuclease"/>
</dbReference>
<dbReference type="SUPFAM" id="SSF50249">
    <property type="entry name" value="Nucleic acid-binding proteins"/>
    <property type="match status" value="2"/>
</dbReference>
<feature type="compositionally biased region" description="Acidic residues" evidence="2">
    <location>
        <begin position="125"/>
        <end position="135"/>
    </location>
</feature>
<evidence type="ECO:0000313" key="4">
    <source>
        <dbReference type="EMBL" id="CDS06161.1"/>
    </source>
</evidence>
<feature type="compositionally biased region" description="Basic and acidic residues" evidence="2">
    <location>
        <begin position="32"/>
        <end position="41"/>
    </location>
</feature>
<feature type="compositionally biased region" description="Basic and acidic residues" evidence="2">
    <location>
        <begin position="224"/>
        <end position="235"/>
    </location>
</feature>
<feature type="domain" description="RNB" evidence="3">
    <location>
        <begin position="630"/>
        <end position="970"/>
    </location>
</feature>